<dbReference type="SUPFAM" id="SSF47364">
    <property type="entry name" value="Domain of the SRP/SRP receptor G-proteins"/>
    <property type="match status" value="1"/>
</dbReference>
<evidence type="ECO:0000256" key="4">
    <source>
        <dbReference type="ARBA" id="ARBA00022801"/>
    </source>
</evidence>
<comment type="caution">
    <text evidence="11">The sequence shown here is derived from an EMBL/GenBank/DDBJ whole genome shotgun (WGS) entry which is preliminary data.</text>
</comment>
<dbReference type="SMART" id="SM00962">
    <property type="entry name" value="SRP54"/>
    <property type="match status" value="1"/>
</dbReference>
<feature type="domain" description="SRP54-type proteins GTP-binding" evidence="10">
    <location>
        <begin position="279"/>
        <end position="292"/>
    </location>
</feature>
<dbReference type="InterPro" id="IPR004390">
    <property type="entry name" value="SR_rcpt_FtsY"/>
</dbReference>
<keyword evidence="6 9" id="KW-0472">Membrane</keyword>
<dbReference type="SUPFAM" id="SSF52540">
    <property type="entry name" value="P-loop containing nucleoside triphosphate hydrolases"/>
    <property type="match status" value="1"/>
</dbReference>
<dbReference type="Pfam" id="PF02881">
    <property type="entry name" value="SRP54_N"/>
    <property type="match status" value="1"/>
</dbReference>
<comment type="subcellular location">
    <subcellularLocation>
        <location evidence="9">Cell membrane</location>
        <topology evidence="9">Peripheral membrane protein</topology>
        <orientation evidence="9">Cytoplasmic side</orientation>
    </subcellularLocation>
    <subcellularLocation>
        <location evidence="9">Cytoplasm</location>
    </subcellularLocation>
</comment>
<evidence type="ECO:0000313" key="11">
    <source>
        <dbReference type="EMBL" id="MCA9756434.1"/>
    </source>
</evidence>
<dbReference type="PANTHER" id="PTHR43134:SF1">
    <property type="entry name" value="SIGNAL RECOGNITION PARTICLE RECEPTOR SUBUNIT ALPHA"/>
    <property type="match status" value="1"/>
</dbReference>
<keyword evidence="2 9" id="KW-0963">Cytoplasm</keyword>
<dbReference type="Proteomes" id="UP000739538">
    <property type="component" value="Unassembled WGS sequence"/>
</dbReference>
<accession>A0A956NGC0</accession>
<evidence type="ECO:0000256" key="8">
    <source>
        <dbReference type="ARBA" id="ARBA00048027"/>
    </source>
</evidence>
<dbReference type="InterPro" id="IPR000897">
    <property type="entry name" value="SRP54_GTPase_dom"/>
</dbReference>
<dbReference type="AlphaFoldDB" id="A0A956NGC0"/>
<dbReference type="EMBL" id="JAGQHS010000053">
    <property type="protein sequence ID" value="MCA9756434.1"/>
    <property type="molecule type" value="Genomic_DNA"/>
</dbReference>
<dbReference type="GO" id="GO:0005047">
    <property type="term" value="F:signal recognition particle binding"/>
    <property type="evidence" value="ECO:0007669"/>
    <property type="project" value="TreeGrafter"/>
</dbReference>
<evidence type="ECO:0000256" key="7">
    <source>
        <dbReference type="ARBA" id="ARBA00023170"/>
    </source>
</evidence>
<dbReference type="InterPro" id="IPR042101">
    <property type="entry name" value="SRP54_N_sf"/>
</dbReference>
<feature type="binding site" evidence="9">
    <location>
        <begin position="112"/>
        <end position="119"/>
    </location>
    <ligand>
        <name>GTP</name>
        <dbReference type="ChEBI" id="CHEBI:37565"/>
    </ligand>
</feature>
<comment type="similarity">
    <text evidence="9">Belongs to the GTP-binding SRP family. FtsY subfamily.</text>
</comment>
<dbReference type="Pfam" id="PF00448">
    <property type="entry name" value="SRP54"/>
    <property type="match status" value="1"/>
</dbReference>
<keyword evidence="1 9" id="KW-1003">Cell membrane</keyword>
<gene>
    <name evidence="9 11" type="primary">ftsY</name>
    <name evidence="11" type="ORF">KDA27_11585</name>
</gene>
<keyword evidence="5 9" id="KW-0342">GTP-binding</keyword>
<evidence type="ECO:0000256" key="5">
    <source>
        <dbReference type="ARBA" id="ARBA00023134"/>
    </source>
</evidence>
<evidence type="ECO:0000313" key="12">
    <source>
        <dbReference type="Proteomes" id="UP000739538"/>
    </source>
</evidence>
<organism evidence="11 12">
    <name type="scientific">Eiseniibacteriota bacterium</name>
    <dbReference type="NCBI Taxonomy" id="2212470"/>
    <lineage>
        <taxon>Bacteria</taxon>
        <taxon>Candidatus Eiseniibacteriota</taxon>
    </lineage>
</organism>
<evidence type="ECO:0000256" key="1">
    <source>
        <dbReference type="ARBA" id="ARBA00022475"/>
    </source>
</evidence>
<evidence type="ECO:0000256" key="9">
    <source>
        <dbReference type="HAMAP-Rule" id="MF_00920"/>
    </source>
</evidence>
<dbReference type="HAMAP" id="MF_00920">
    <property type="entry name" value="FtsY"/>
    <property type="match status" value="1"/>
</dbReference>
<dbReference type="EC" id="3.6.5.4" evidence="9"/>
<evidence type="ECO:0000256" key="6">
    <source>
        <dbReference type="ARBA" id="ARBA00023136"/>
    </source>
</evidence>
<protein>
    <recommendedName>
        <fullName evidence="9">Signal recognition particle receptor FtsY</fullName>
        <shortName evidence="9">SRP receptor</shortName>
        <ecNumber evidence="9">3.6.5.4</ecNumber>
    </recommendedName>
</protein>
<dbReference type="GO" id="GO:0003924">
    <property type="term" value="F:GTPase activity"/>
    <property type="evidence" value="ECO:0007669"/>
    <property type="project" value="UniProtKB-UniRule"/>
</dbReference>
<dbReference type="PROSITE" id="PS00300">
    <property type="entry name" value="SRP54"/>
    <property type="match status" value="1"/>
</dbReference>
<reference evidence="11" key="1">
    <citation type="submission" date="2020-04" db="EMBL/GenBank/DDBJ databases">
        <authorList>
            <person name="Zhang T."/>
        </authorList>
    </citation>
    <scope>NUCLEOTIDE SEQUENCE</scope>
    <source>
        <strain evidence="11">HKST-UBA02</strain>
    </source>
</reference>
<comment type="catalytic activity">
    <reaction evidence="8 9">
        <text>GTP + H2O = GDP + phosphate + H(+)</text>
        <dbReference type="Rhea" id="RHEA:19669"/>
        <dbReference type="ChEBI" id="CHEBI:15377"/>
        <dbReference type="ChEBI" id="CHEBI:15378"/>
        <dbReference type="ChEBI" id="CHEBI:37565"/>
        <dbReference type="ChEBI" id="CHEBI:43474"/>
        <dbReference type="ChEBI" id="CHEBI:58189"/>
        <dbReference type="EC" id="3.6.5.4"/>
    </reaction>
</comment>
<dbReference type="GO" id="GO:0005886">
    <property type="term" value="C:plasma membrane"/>
    <property type="evidence" value="ECO:0007669"/>
    <property type="project" value="UniProtKB-SubCell"/>
</dbReference>
<dbReference type="InterPro" id="IPR027417">
    <property type="entry name" value="P-loop_NTPase"/>
</dbReference>
<dbReference type="Gene3D" id="1.20.120.140">
    <property type="entry name" value="Signal recognition particle SRP54, nucleotide-binding domain"/>
    <property type="match status" value="1"/>
</dbReference>
<keyword evidence="3 9" id="KW-0547">Nucleotide-binding</keyword>
<reference evidence="11" key="2">
    <citation type="journal article" date="2021" name="Microbiome">
        <title>Successional dynamics and alternative stable states in a saline activated sludge microbial community over 9 years.</title>
        <authorList>
            <person name="Wang Y."/>
            <person name="Ye J."/>
            <person name="Ju F."/>
            <person name="Liu L."/>
            <person name="Boyd J.A."/>
            <person name="Deng Y."/>
            <person name="Parks D.H."/>
            <person name="Jiang X."/>
            <person name="Yin X."/>
            <person name="Woodcroft B.J."/>
            <person name="Tyson G.W."/>
            <person name="Hugenholtz P."/>
            <person name="Polz M.F."/>
            <person name="Zhang T."/>
        </authorList>
    </citation>
    <scope>NUCLEOTIDE SEQUENCE</scope>
    <source>
        <strain evidence="11">HKST-UBA02</strain>
    </source>
</reference>
<dbReference type="NCBIfam" id="TIGR00064">
    <property type="entry name" value="ftsY"/>
    <property type="match status" value="1"/>
</dbReference>
<evidence type="ECO:0000259" key="10">
    <source>
        <dbReference type="PROSITE" id="PS00300"/>
    </source>
</evidence>
<comment type="caution">
    <text evidence="9">Lacks conserved residue(s) required for the propagation of feature annotation.</text>
</comment>
<dbReference type="FunFam" id="3.40.50.300:FF:000053">
    <property type="entry name" value="Signal recognition particle receptor FtsY"/>
    <property type="match status" value="1"/>
</dbReference>
<dbReference type="PANTHER" id="PTHR43134">
    <property type="entry name" value="SIGNAL RECOGNITION PARTICLE RECEPTOR SUBUNIT ALPHA"/>
    <property type="match status" value="1"/>
</dbReference>
<dbReference type="FunFam" id="1.20.120.140:FF:000002">
    <property type="entry name" value="Signal recognition particle receptor FtsY"/>
    <property type="match status" value="1"/>
</dbReference>
<dbReference type="InterPro" id="IPR003593">
    <property type="entry name" value="AAA+_ATPase"/>
</dbReference>
<dbReference type="GO" id="GO:0005737">
    <property type="term" value="C:cytoplasm"/>
    <property type="evidence" value="ECO:0007669"/>
    <property type="project" value="UniProtKB-SubCell"/>
</dbReference>
<comment type="subunit">
    <text evidence="9">Part of the signal recognition particle protein translocation system, which is composed of SRP and FtsY.</text>
</comment>
<dbReference type="GO" id="GO:0006614">
    <property type="term" value="P:SRP-dependent cotranslational protein targeting to membrane"/>
    <property type="evidence" value="ECO:0007669"/>
    <property type="project" value="InterPro"/>
</dbReference>
<dbReference type="InterPro" id="IPR013822">
    <property type="entry name" value="Signal_recog_particl_SRP54_hlx"/>
</dbReference>
<comment type="function">
    <text evidence="9">Involved in targeting and insertion of nascent membrane proteins into the cytoplasmic membrane. Acts as a receptor for the complex formed by the signal recognition particle (SRP) and the ribosome-nascent chain (RNC).</text>
</comment>
<dbReference type="SMART" id="SM00963">
    <property type="entry name" value="SRP54_N"/>
    <property type="match status" value="1"/>
</dbReference>
<dbReference type="Gene3D" id="3.40.50.300">
    <property type="entry name" value="P-loop containing nucleotide triphosphate hydrolases"/>
    <property type="match status" value="1"/>
</dbReference>
<sequence length="309" mass="32961">MKSFFKKIKDGFKRTQEVVSDGIQAALQRSPKIDEDLYDEIEAILLRGDVGPATTDYLLTELRARVKRDKLEDSSELSDAMRAIMEDILTQGRAAGDPLSGPESPRVVMVVGVNGVGKTTSLAKLARRVQEDGRTPVIAAADTYRAAASEQLEIWANRLGVHLVKSQHGADPGAVAFDGVQAGKARNANVVFVDTAGRLQTQAGLMAELTKIHRVCGKAMEGAPHEVLLVLDATIGQNAISQARLFSESVPVTGILLAKLDGTSKGGVVLAISHELGIPVRYAGVGEKADDLVDFDPKLFAEGLVPKAE</sequence>
<feature type="binding site" evidence="9">
    <location>
        <begin position="194"/>
        <end position="198"/>
    </location>
    <ligand>
        <name>GTP</name>
        <dbReference type="ChEBI" id="CHEBI:37565"/>
    </ligand>
</feature>
<dbReference type="InterPro" id="IPR036225">
    <property type="entry name" value="SRP/SRP_N"/>
</dbReference>
<proteinExistence type="inferred from homology"/>
<evidence type="ECO:0000256" key="3">
    <source>
        <dbReference type="ARBA" id="ARBA00022741"/>
    </source>
</evidence>
<name>A0A956NGC0_UNCEI</name>
<dbReference type="SMART" id="SM00382">
    <property type="entry name" value="AAA"/>
    <property type="match status" value="1"/>
</dbReference>
<dbReference type="GO" id="GO:0005525">
    <property type="term" value="F:GTP binding"/>
    <property type="evidence" value="ECO:0007669"/>
    <property type="project" value="UniProtKB-UniRule"/>
</dbReference>
<keyword evidence="7 9" id="KW-0675">Receptor</keyword>
<evidence type="ECO:0000256" key="2">
    <source>
        <dbReference type="ARBA" id="ARBA00022490"/>
    </source>
</evidence>
<keyword evidence="4 9" id="KW-0378">Hydrolase</keyword>